<keyword evidence="3" id="KW-1185">Reference proteome</keyword>
<dbReference type="EMBL" id="CP148033">
    <property type="protein sequence ID" value="WXK93960.1"/>
    <property type="molecule type" value="Genomic_DNA"/>
</dbReference>
<evidence type="ECO:0000256" key="1">
    <source>
        <dbReference type="SAM" id="SignalP"/>
    </source>
</evidence>
<feature type="chain" id="PRO_5046449642" description="Secreted protein" evidence="1">
    <location>
        <begin position="31"/>
        <end position="115"/>
    </location>
</feature>
<evidence type="ECO:0000313" key="3">
    <source>
        <dbReference type="Proteomes" id="UP001623384"/>
    </source>
</evidence>
<keyword evidence="1" id="KW-0732">Signal</keyword>
<dbReference type="RefSeq" id="WP_406636703.1">
    <property type="nucleotide sequence ID" value="NZ_CP148033.1"/>
</dbReference>
<dbReference type="Proteomes" id="UP001623384">
    <property type="component" value="Chromosome"/>
</dbReference>
<accession>A0ABZ2R6B2</accession>
<evidence type="ECO:0000313" key="2">
    <source>
        <dbReference type="EMBL" id="WXK93960.1"/>
    </source>
</evidence>
<protein>
    <recommendedName>
        <fullName evidence="4">Secreted protein</fullName>
    </recommendedName>
</protein>
<organism evidence="2 3">
    <name type="scientific">Pseudarthrobacter quantipunctorum</name>
    <dbReference type="NCBI Taxonomy" id="3128980"/>
    <lineage>
        <taxon>Bacteria</taxon>
        <taxon>Bacillati</taxon>
        <taxon>Actinomycetota</taxon>
        <taxon>Actinomycetes</taxon>
        <taxon>Micrococcales</taxon>
        <taxon>Micrococcaceae</taxon>
        <taxon>Pseudarthrobacter</taxon>
    </lineage>
</organism>
<gene>
    <name evidence="2" type="ORF">WHH00_03900</name>
</gene>
<sequence length="115" mass="11671">MKTTKALGKAAAASAASALLLLAASGPAAADHTHVKVVGNGGCVVIAEGAGEEEVELPDAVFDHNPHAADIPQTDGRTHPLHVLVHQGVPGDNNDLYVLGSDAEEAACDGEYVNR</sequence>
<proteinExistence type="predicted"/>
<evidence type="ECO:0008006" key="4">
    <source>
        <dbReference type="Google" id="ProtNLM"/>
    </source>
</evidence>
<reference evidence="2 3" key="1">
    <citation type="submission" date="2024-03" db="EMBL/GenBank/DDBJ databases">
        <title>Rhodococcus navarretei sp. nov. and Pseudarthrobacter quantumdoti sp. nov., two new species with the ability to biosynthesize Quantum Dots isolated from soil samples at Union Glacier, Antarctica.</title>
        <authorList>
            <person name="Vargas M."/>
        </authorList>
    </citation>
    <scope>NUCLEOTIDE SEQUENCE [LARGE SCALE GENOMIC DNA]</scope>
    <source>
        <strain evidence="2 3">RC-2-3</strain>
    </source>
</reference>
<name>A0ABZ2R6B2_9MICC</name>
<feature type="signal peptide" evidence="1">
    <location>
        <begin position="1"/>
        <end position="30"/>
    </location>
</feature>